<dbReference type="Pfam" id="PF21671">
    <property type="entry name" value="CPL1-like"/>
    <property type="match status" value="1"/>
</dbReference>
<dbReference type="InterPro" id="IPR038955">
    <property type="entry name" value="PriA/CPL1_fungi"/>
</dbReference>
<dbReference type="GO" id="GO:0016301">
    <property type="term" value="F:kinase activity"/>
    <property type="evidence" value="ECO:0007669"/>
    <property type="project" value="UniProtKB-KW"/>
</dbReference>
<keyword evidence="2" id="KW-0732">Signal</keyword>
<reference evidence="4" key="1">
    <citation type="submission" date="2020-05" db="EMBL/GenBank/DDBJ databases">
        <title>Mycena genomes resolve the evolution of fungal bioluminescence.</title>
        <authorList>
            <person name="Tsai I.J."/>
        </authorList>
    </citation>
    <scope>NUCLEOTIDE SEQUENCE</scope>
    <source>
        <strain evidence="4">171206Taipei</strain>
    </source>
</reference>
<dbReference type="EMBL" id="JACAZF010000005">
    <property type="protein sequence ID" value="KAF7303798.1"/>
    <property type="molecule type" value="Genomic_DNA"/>
</dbReference>
<keyword evidence="4" id="KW-0418">Kinase</keyword>
<evidence type="ECO:0000259" key="3">
    <source>
        <dbReference type="Pfam" id="PF21671"/>
    </source>
</evidence>
<feature type="region of interest" description="Disordered" evidence="1">
    <location>
        <begin position="444"/>
        <end position="481"/>
    </location>
</feature>
<feature type="compositionally biased region" description="Pro residues" evidence="1">
    <location>
        <begin position="462"/>
        <end position="473"/>
    </location>
</feature>
<comment type="caution">
    <text evidence="4">The sequence shown here is derived from an EMBL/GenBank/DDBJ whole genome shotgun (WGS) entry which is preliminary data.</text>
</comment>
<gene>
    <name evidence="4" type="ORF">MIND_00609500</name>
</gene>
<evidence type="ECO:0000256" key="2">
    <source>
        <dbReference type="SAM" id="SignalP"/>
    </source>
</evidence>
<accession>A0A8H6W6V0</accession>
<name>A0A8H6W6V0_9AGAR</name>
<feature type="domain" description="Protein CPL1-like" evidence="3">
    <location>
        <begin position="175"/>
        <end position="242"/>
    </location>
</feature>
<keyword evidence="5" id="KW-1185">Reference proteome</keyword>
<evidence type="ECO:0000313" key="5">
    <source>
        <dbReference type="Proteomes" id="UP000636479"/>
    </source>
</evidence>
<evidence type="ECO:0000256" key="1">
    <source>
        <dbReference type="SAM" id="MobiDB-lite"/>
    </source>
</evidence>
<dbReference type="Proteomes" id="UP000636479">
    <property type="component" value="Unassembled WGS sequence"/>
</dbReference>
<dbReference type="GeneID" id="59345365"/>
<protein>
    <submittedName>
        <fullName evidence="4">Protein kinase domain-containing protein</fullName>
    </submittedName>
</protein>
<evidence type="ECO:0000313" key="4">
    <source>
        <dbReference type="EMBL" id="KAF7303798.1"/>
    </source>
</evidence>
<feature type="signal peptide" evidence="2">
    <location>
        <begin position="1"/>
        <end position="16"/>
    </location>
</feature>
<sequence length="754" mass="76228">MRLTLTLLVALTTVRAISVVPTRHAKRDLLDLCAVIPPGSDISLNLLGIPIDVELALCLCLQGLDIYLATHDDVNLQNQQIADVNAKVNALTSYNRPPPNEMRICDGSGPYICVDGFIRCNGVCVPGTSCPTGPSGLPRARKRDINITTLKKAQIHCGPSKTVCGSAHPRHSYDFECINTETDFDNCGGCLIPHPFQPDARSAVGEECGAIRNAHSVSCKNSKCVVQKCRRGFSVNTKRNGCDSKQNKAVRGLLDGVLGSGPAGAISGPLTSAALPSTFAQPLSDVISAANGVASVPGAPADVTQPVLNQVHNVLGTTDPTQLVPNVQNAIDATKTAQAGCSQCSGGLLSSIQKLLDSLLSVNSLCPGGTPPTVPAPPSCLDVTLTNVVCGLLPSVYVSPLLVCGLGGGLTSTLQGVVNSLGLGLQPIPFPTCCVGLPPPGNGTSVGPGSGSSSSMASLPSLPSPSLPAPPAPSVSISSPSPPPSDTINVLCLLTLQLVVKLNGGGGPTCNDGLIGTVNGLVKGLLGKPLIGGDGIVQLGPSGVDVNKLASALPPLPASNAVSGLPLLGGLLGGLRRRDLLNGLLDGLLGSCGKPLLDDVENLLGQLLGGLNACGCGAEVAKALPGSIPPSAIVPSVPISPPSMDVTVPSPDAINVLGLLTLQLAVKINGGGGPSCNDGLIGVVNNLVKGLLGKPLIGGDGIVQLGPGGVDINKLGSALPALGQGLPLVGSLTGALDKSRRFYYEFCGLADRWK</sequence>
<keyword evidence="4" id="KW-0808">Transferase</keyword>
<feature type="compositionally biased region" description="Low complexity" evidence="1">
    <location>
        <begin position="451"/>
        <end position="461"/>
    </location>
</feature>
<dbReference type="AlphaFoldDB" id="A0A8H6W6V0"/>
<dbReference type="PANTHER" id="PTHR35192">
    <property type="entry name" value="PROTEIN, PUTATIVE-RELATED"/>
    <property type="match status" value="1"/>
</dbReference>
<proteinExistence type="predicted"/>
<feature type="chain" id="PRO_5034819841" evidence="2">
    <location>
        <begin position="17"/>
        <end position="754"/>
    </location>
</feature>
<dbReference type="OrthoDB" id="439917at2759"/>
<dbReference type="PANTHER" id="PTHR35192:SF2">
    <property type="entry name" value="APPLE DOMAIN-CONTAINING PROTEIN"/>
    <property type="match status" value="1"/>
</dbReference>
<dbReference type="RefSeq" id="XP_037220770.1">
    <property type="nucleotide sequence ID" value="XM_037362849.1"/>
</dbReference>
<organism evidence="4 5">
    <name type="scientific">Mycena indigotica</name>
    <dbReference type="NCBI Taxonomy" id="2126181"/>
    <lineage>
        <taxon>Eukaryota</taxon>
        <taxon>Fungi</taxon>
        <taxon>Dikarya</taxon>
        <taxon>Basidiomycota</taxon>
        <taxon>Agaricomycotina</taxon>
        <taxon>Agaricomycetes</taxon>
        <taxon>Agaricomycetidae</taxon>
        <taxon>Agaricales</taxon>
        <taxon>Marasmiineae</taxon>
        <taxon>Mycenaceae</taxon>
        <taxon>Mycena</taxon>
    </lineage>
</organism>
<dbReference type="InterPro" id="IPR048661">
    <property type="entry name" value="CPL1-like"/>
</dbReference>